<accession>A0A0J1IAR0</accession>
<reference evidence="1 2" key="1">
    <citation type="submission" date="2015-05" db="EMBL/GenBank/DDBJ databases">
        <title>Whole genome sequence and identification of bacterial endophytes from Costus igneus.</title>
        <authorList>
            <person name="Lee Y.P."/>
            <person name="Gan H.M."/>
            <person name="Eng W."/>
            <person name="Wheatley M.S."/>
            <person name="Caraballo A."/>
            <person name="Polter S."/>
            <person name="Savka M.A."/>
            <person name="Hudson A.O."/>
        </authorList>
    </citation>
    <scope>NUCLEOTIDE SEQUENCE [LARGE SCALE GENOMIC DNA]</scope>
    <source>
        <strain evidence="1 2">RIT379</strain>
    </source>
</reference>
<dbReference type="GeneID" id="56350545"/>
<sequence>MDANGKSNEELMDHIIKIASETAIDYYKQREKEQKRKRVDRRLRNTRLLLANYKNFKIHCEENIVEIDHLLDPDDFEFLDYGDLVIESIVKSKQRTIAMVSYLDRMLDVYKAVAETANRKEEIRRYDTLLKYYILDPALNFEEIANVQKVSVKTVKRDLENAVKSLSALIFGVDSVRFIE</sequence>
<evidence type="ECO:0008006" key="3">
    <source>
        <dbReference type="Google" id="ProtNLM"/>
    </source>
</evidence>
<dbReference type="Proteomes" id="UP000036045">
    <property type="component" value="Unassembled WGS sequence"/>
</dbReference>
<evidence type="ECO:0000313" key="2">
    <source>
        <dbReference type="Proteomes" id="UP000036045"/>
    </source>
</evidence>
<gene>
    <name evidence="1" type="ORF">ABW02_20235</name>
</gene>
<dbReference type="OrthoDB" id="2184390at2"/>
<keyword evidence="2" id="KW-1185">Reference proteome</keyword>
<dbReference type="EMBL" id="LDPH01000027">
    <property type="protein sequence ID" value="KLV23059.1"/>
    <property type="molecule type" value="Genomic_DNA"/>
</dbReference>
<protein>
    <recommendedName>
        <fullName evidence="3">Helix-turn-helix type 11 domain-containing protein</fullName>
    </recommendedName>
</protein>
<evidence type="ECO:0000313" key="1">
    <source>
        <dbReference type="EMBL" id="KLV23059.1"/>
    </source>
</evidence>
<dbReference type="AlphaFoldDB" id="A0A0J1IAR0"/>
<comment type="caution">
    <text evidence="1">The sequence shown here is derived from an EMBL/GenBank/DDBJ whole genome shotgun (WGS) entry which is preliminary data.</text>
</comment>
<name>A0A0J1IAR0_NIACI</name>
<proteinExistence type="predicted"/>
<dbReference type="PATRIC" id="fig|1397.4.peg.2802"/>
<dbReference type="RefSeq" id="WP_047944075.1">
    <property type="nucleotide sequence ID" value="NZ_CP053989.1"/>
</dbReference>
<organism evidence="1 2">
    <name type="scientific">Niallia circulans</name>
    <name type="common">Bacillus circulans</name>
    <dbReference type="NCBI Taxonomy" id="1397"/>
    <lineage>
        <taxon>Bacteria</taxon>
        <taxon>Bacillati</taxon>
        <taxon>Bacillota</taxon>
        <taxon>Bacilli</taxon>
        <taxon>Bacillales</taxon>
        <taxon>Bacillaceae</taxon>
        <taxon>Niallia</taxon>
    </lineage>
</organism>